<evidence type="ECO:0000313" key="8">
    <source>
        <dbReference type="EMBL" id="OUR93131.1"/>
    </source>
</evidence>
<evidence type="ECO:0000259" key="6">
    <source>
        <dbReference type="Pfam" id="PF00108"/>
    </source>
</evidence>
<dbReference type="InterPro" id="IPR020615">
    <property type="entry name" value="Thiolase_acyl_enz_int_AS"/>
</dbReference>
<accession>A0A1Y5F7P3</accession>
<dbReference type="PANTHER" id="PTHR18919:SF107">
    <property type="entry name" value="ACETYL-COA ACETYLTRANSFERASE, CYTOSOLIC"/>
    <property type="match status" value="1"/>
</dbReference>
<dbReference type="EMBL" id="MAAO01000016">
    <property type="protein sequence ID" value="OUR93131.1"/>
    <property type="molecule type" value="Genomic_DNA"/>
</dbReference>
<organism evidence="8 9">
    <name type="scientific">Halobacteriovorax marinus</name>
    <dbReference type="NCBI Taxonomy" id="97084"/>
    <lineage>
        <taxon>Bacteria</taxon>
        <taxon>Pseudomonadati</taxon>
        <taxon>Bdellovibrionota</taxon>
        <taxon>Bacteriovoracia</taxon>
        <taxon>Bacteriovoracales</taxon>
        <taxon>Halobacteriovoraceae</taxon>
        <taxon>Halobacteriovorax</taxon>
    </lineage>
</organism>
<evidence type="ECO:0000259" key="7">
    <source>
        <dbReference type="Pfam" id="PF02803"/>
    </source>
</evidence>
<evidence type="ECO:0000256" key="3">
    <source>
        <dbReference type="ARBA" id="ARBA00023315"/>
    </source>
</evidence>
<dbReference type="NCBIfam" id="TIGR01930">
    <property type="entry name" value="AcCoA-C-Actrans"/>
    <property type="match status" value="1"/>
</dbReference>
<proteinExistence type="inferred from homology"/>
<dbReference type="FunFam" id="3.40.47.10:FF:000010">
    <property type="entry name" value="Acetyl-CoA acetyltransferase (Thiolase)"/>
    <property type="match status" value="1"/>
</dbReference>
<keyword evidence="2 5" id="KW-0808">Transferase</keyword>
<comment type="caution">
    <text evidence="8">The sequence shown here is derived from an EMBL/GenBank/DDBJ whole genome shotgun (WGS) entry which is preliminary data.</text>
</comment>
<dbReference type="InterPro" id="IPR020616">
    <property type="entry name" value="Thiolase_N"/>
</dbReference>
<dbReference type="CDD" id="cd00751">
    <property type="entry name" value="thiolase"/>
    <property type="match status" value="1"/>
</dbReference>
<dbReference type="InterPro" id="IPR016039">
    <property type="entry name" value="Thiolase-like"/>
</dbReference>
<evidence type="ECO:0000256" key="1">
    <source>
        <dbReference type="ARBA" id="ARBA00010982"/>
    </source>
</evidence>
<dbReference type="GO" id="GO:0006635">
    <property type="term" value="P:fatty acid beta-oxidation"/>
    <property type="evidence" value="ECO:0007669"/>
    <property type="project" value="TreeGrafter"/>
</dbReference>
<dbReference type="GO" id="GO:0003985">
    <property type="term" value="F:acetyl-CoA C-acetyltransferase activity"/>
    <property type="evidence" value="ECO:0007669"/>
    <property type="project" value="TreeGrafter"/>
</dbReference>
<dbReference type="InterPro" id="IPR020610">
    <property type="entry name" value="Thiolase_AS"/>
</dbReference>
<dbReference type="PROSITE" id="PS00098">
    <property type="entry name" value="THIOLASE_1"/>
    <property type="match status" value="1"/>
</dbReference>
<dbReference type="PANTHER" id="PTHR18919">
    <property type="entry name" value="ACETYL-COA C-ACYLTRANSFERASE"/>
    <property type="match status" value="1"/>
</dbReference>
<keyword evidence="3 5" id="KW-0012">Acyltransferase</keyword>
<dbReference type="InterPro" id="IPR020617">
    <property type="entry name" value="Thiolase_C"/>
</dbReference>
<dbReference type="InterPro" id="IPR020613">
    <property type="entry name" value="Thiolase_CS"/>
</dbReference>
<dbReference type="InterPro" id="IPR002155">
    <property type="entry name" value="Thiolase"/>
</dbReference>
<feature type="domain" description="Thiolase N-terminal" evidence="6">
    <location>
        <begin position="10"/>
        <end position="261"/>
    </location>
</feature>
<dbReference type="PROSITE" id="PS00737">
    <property type="entry name" value="THIOLASE_2"/>
    <property type="match status" value="1"/>
</dbReference>
<dbReference type="Proteomes" id="UP000196531">
    <property type="component" value="Unassembled WGS sequence"/>
</dbReference>
<feature type="domain" description="Thiolase C-terminal" evidence="7">
    <location>
        <begin position="270"/>
        <end position="391"/>
    </location>
</feature>
<dbReference type="Gene3D" id="3.40.47.10">
    <property type="match status" value="1"/>
</dbReference>
<dbReference type="SUPFAM" id="SSF53901">
    <property type="entry name" value="Thiolase-like"/>
    <property type="match status" value="2"/>
</dbReference>
<dbReference type="AlphaFoldDB" id="A0A1Y5F7P3"/>
<protein>
    <recommendedName>
        <fullName evidence="10">Acetyl-CoA C-acyltransferase</fullName>
    </recommendedName>
</protein>
<evidence type="ECO:0000313" key="9">
    <source>
        <dbReference type="Proteomes" id="UP000196531"/>
    </source>
</evidence>
<evidence type="ECO:0008006" key="10">
    <source>
        <dbReference type="Google" id="ProtNLM"/>
    </source>
</evidence>
<dbReference type="PROSITE" id="PS00099">
    <property type="entry name" value="THIOLASE_3"/>
    <property type="match status" value="1"/>
</dbReference>
<gene>
    <name evidence="8" type="ORF">A9Q84_21760</name>
</gene>
<feature type="active site" description="Proton acceptor" evidence="4">
    <location>
        <position position="379"/>
    </location>
</feature>
<comment type="similarity">
    <text evidence="1 5">Belongs to the thiolase-like superfamily. Thiolase family.</text>
</comment>
<reference evidence="9" key="1">
    <citation type="journal article" date="2017" name="Proc. Natl. Acad. Sci. U.S.A.">
        <title>Simulation of Deepwater Horizon oil plume reveals substrate specialization within a complex community of hydrocarbon-degraders.</title>
        <authorList>
            <person name="Hu P."/>
            <person name="Dubinsky E.A."/>
            <person name="Probst A.J."/>
            <person name="Wang J."/>
            <person name="Sieber C.M.K."/>
            <person name="Tom L.M."/>
            <person name="Gardinali P."/>
            <person name="Banfield J.F."/>
            <person name="Atlas R.M."/>
            <person name="Andersen G.L."/>
        </authorList>
    </citation>
    <scope>NUCLEOTIDE SEQUENCE [LARGE SCALE GENOMIC DNA]</scope>
</reference>
<evidence type="ECO:0000256" key="5">
    <source>
        <dbReference type="RuleBase" id="RU003557"/>
    </source>
</evidence>
<dbReference type="Pfam" id="PF00108">
    <property type="entry name" value="Thiolase_N"/>
    <property type="match status" value="1"/>
</dbReference>
<feature type="active site" description="Acyl-thioester intermediate" evidence="4">
    <location>
        <position position="94"/>
    </location>
</feature>
<evidence type="ECO:0000256" key="4">
    <source>
        <dbReference type="PIRSR" id="PIRSR000429-1"/>
    </source>
</evidence>
<dbReference type="PIRSF" id="PIRSF000429">
    <property type="entry name" value="Ac-CoA_Ac_transf"/>
    <property type="match status" value="1"/>
</dbReference>
<evidence type="ECO:0000256" key="2">
    <source>
        <dbReference type="ARBA" id="ARBA00022679"/>
    </source>
</evidence>
<name>A0A1Y5F7P3_9BACT</name>
<feature type="active site" description="Proton acceptor" evidence="4">
    <location>
        <position position="349"/>
    </location>
</feature>
<dbReference type="Pfam" id="PF02803">
    <property type="entry name" value="Thiolase_C"/>
    <property type="match status" value="1"/>
</dbReference>
<sequence length="395" mass="41814">MGTVDSSKIYLVAGKRTPFGKFGGSLRDISPVDLAVTAAKGAIEAISLNPDKIQHVILGNVVPSTTDAIYGGRHLALKLGCPEEVPGYVVNRLCGSGIQSILDAFRMIKLGEHQCIMAAGTENMSLVPHLTYGARFGTKYGPLKNVDMLLDSLTDKYTKSPMGITAEKLSAQFSVTREQCDEYSVKSHQKATKAYADGHLQGEIVPVELKRGVCEKDEHLRENASMEDMTKLRPSFKENGVVTPASASGIVDGAAAVILASGQFCLDNNLTPMAEIIDGSVVGVDPTIMGIGPSPAIKKLLANNDMKLSDIDLVEINEAFSGQTLSCIKDLELDESKLNIWGGAIALGHPLGASGTRITLTLARQLQSVKGEFGIASACIGGGQGIAILLKRFSA</sequence>